<organism evidence="5 6">
    <name type="scientific">Kitasatospora aureofaciens</name>
    <name type="common">Streptomyces aureofaciens</name>
    <dbReference type="NCBI Taxonomy" id="1894"/>
    <lineage>
        <taxon>Bacteria</taxon>
        <taxon>Bacillati</taxon>
        <taxon>Actinomycetota</taxon>
        <taxon>Actinomycetes</taxon>
        <taxon>Kitasatosporales</taxon>
        <taxon>Streptomycetaceae</taxon>
        <taxon>Kitasatospora</taxon>
    </lineage>
</organism>
<gene>
    <name evidence="5" type="ORF">GCM10010502_02750</name>
</gene>
<dbReference type="AlphaFoldDB" id="A0A8H9HCC8"/>
<dbReference type="SUPFAM" id="SSF52540">
    <property type="entry name" value="P-loop containing nucleoside triphosphate hydrolases"/>
    <property type="match status" value="1"/>
</dbReference>
<feature type="compositionally biased region" description="Basic and acidic residues" evidence="3">
    <location>
        <begin position="244"/>
        <end position="260"/>
    </location>
</feature>
<reference evidence="5" key="1">
    <citation type="journal article" date="2014" name="Int. J. Syst. Evol. Microbiol.">
        <title>Complete genome sequence of Corynebacterium casei LMG S-19264T (=DSM 44701T), isolated from a smear-ripened cheese.</title>
        <authorList>
            <consortium name="US DOE Joint Genome Institute (JGI-PGF)"/>
            <person name="Walter F."/>
            <person name="Albersmeier A."/>
            <person name="Kalinowski J."/>
            <person name="Ruckert C."/>
        </authorList>
    </citation>
    <scope>NUCLEOTIDE SEQUENCE</scope>
    <source>
        <strain evidence="5">JCM 4434</strain>
    </source>
</reference>
<evidence type="ECO:0000313" key="6">
    <source>
        <dbReference type="Proteomes" id="UP000610124"/>
    </source>
</evidence>
<dbReference type="CDD" id="cd00267">
    <property type="entry name" value="ABC_ATPase"/>
    <property type="match status" value="1"/>
</dbReference>
<comment type="caution">
    <text evidence="5">The sequence shown here is derived from an EMBL/GenBank/DDBJ whole genome shotgun (WGS) entry which is preliminary data.</text>
</comment>
<dbReference type="Pfam" id="PF00005">
    <property type="entry name" value="ABC_tran"/>
    <property type="match status" value="1"/>
</dbReference>
<dbReference type="Gene3D" id="3.40.50.300">
    <property type="entry name" value="P-loop containing nucleotide triphosphate hydrolases"/>
    <property type="match status" value="1"/>
</dbReference>
<dbReference type="InterPro" id="IPR003593">
    <property type="entry name" value="AAA+_ATPase"/>
</dbReference>
<keyword evidence="1" id="KW-0547">Nucleotide-binding</keyword>
<dbReference type="GO" id="GO:0005524">
    <property type="term" value="F:ATP binding"/>
    <property type="evidence" value="ECO:0007669"/>
    <property type="project" value="UniProtKB-KW"/>
</dbReference>
<feature type="domain" description="ABC transporter" evidence="4">
    <location>
        <begin position="3"/>
        <end position="242"/>
    </location>
</feature>
<dbReference type="RefSeq" id="WP_244888883.1">
    <property type="nucleotide sequence ID" value="NZ_JBEZBM010000003.1"/>
</dbReference>
<evidence type="ECO:0000256" key="2">
    <source>
        <dbReference type="ARBA" id="ARBA00022840"/>
    </source>
</evidence>
<proteinExistence type="predicted"/>
<evidence type="ECO:0000256" key="1">
    <source>
        <dbReference type="ARBA" id="ARBA00022741"/>
    </source>
</evidence>
<dbReference type="PROSITE" id="PS50893">
    <property type="entry name" value="ABC_TRANSPORTER_2"/>
    <property type="match status" value="1"/>
</dbReference>
<keyword evidence="2" id="KW-0067">ATP-binding</keyword>
<accession>A0A8H9HCC8</accession>
<feature type="compositionally biased region" description="Low complexity" evidence="3">
    <location>
        <begin position="199"/>
        <end position="212"/>
    </location>
</feature>
<dbReference type="InterPro" id="IPR003439">
    <property type="entry name" value="ABC_transporter-like_ATP-bd"/>
</dbReference>
<dbReference type="PANTHER" id="PTHR43038:SF3">
    <property type="entry name" value="ABC TRANSPORTER G FAMILY MEMBER 20 ISOFORM X1"/>
    <property type="match status" value="1"/>
</dbReference>
<dbReference type="GO" id="GO:0016887">
    <property type="term" value="F:ATP hydrolysis activity"/>
    <property type="evidence" value="ECO:0007669"/>
    <property type="project" value="InterPro"/>
</dbReference>
<dbReference type="Proteomes" id="UP000610124">
    <property type="component" value="Unassembled WGS sequence"/>
</dbReference>
<evidence type="ECO:0000256" key="3">
    <source>
        <dbReference type="SAM" id="MobiDB-lite"/>
    </source>
</evidence>
<dbReference type="InterPro" id="IPR027417">
    <property type="entry name" value="P-loop_NTPase"/>
</dbReference>
<feature type="region of interest" description="Disordered" evidence="3">
    <location>
        <begin position="199"/>
        <end position="260"/>
    </location>
</feature>
<evidence type="ECO:0000259" key="4">
    <source>
        <dbReference type="PROSITE" id="PS50893"/>
    </source>
</evidence>
<sequence length="260" mass="27161">MEIAGVDVVARGASVRGPRGAVFENLDVDVDPGGLLVVHGPGGSGRTTVLLALAGRMRLDGGAVRVGGHALPRGGRRVRELVAVARAEPAVGLDPDLRVRELAAERRWLGRRREGGARLDEAFSVLGVDVDRRTLVRDLPPVEALGVALALALATRPAVIVADDVDRGCPEEERTRAWQLVGLVLGVGCTVVAGALDPPDPGVGLDPAPGLVALPRRSRLPERPAPADEPDVSARSPRRVLGRRGPEDGDARASREGEGT</sequence>
<dbReference type="EMBL" id="BMUB01000001">
    <property type="protein sequence ID" value="GGU55912.1"/>
    <property type="molecule type" value="Genomic_DNA"/>
</dbReference>
<name>A0A8H9HCC8_KITAU</name>
<dbReference type="PANTHER" id="PTHR43038">
    <property type="entry name" value="ATP-BINDING CASSETTE, SUB-FAMILY H, MEMBER 1"/>
    <property type="match status" value="1"/>
</dbReference>
<protein>
    <recommendedName>
        <fullName evidence="4">ABC transporter domain-containing protein</fullName>
    </recommendedName>
</protein>
<reference evidence="5" key="2">
    <citation type="submission" date="2020-09" db="EMBL/GenBank/DDBJ databases">
        <authorList>
            <person name="Sun Q."/>
            <person name="Ohkuma M."/>
        </authorList>
    </citation>
    <scope>NUCLEOTIDE SEQUENCE</scope>
    <source>
        <strain evidence="5">JCM 4434</strain>
    </source>
</reference>
<dbReference type="SMART" id="SM00382">
    <property type="entry name" value="AAA"/>
    <property type="match status" value="1"/>
</dbReference>
<evidence type="ECO:0000313" key="5">
    <source>
        <dbReference type="EMBL" id="GGU55912.1"/>
    </source>
</evidence>